<keyword evidence="1" id="KW-1133">Transmembrane helix</keyword>
<keyword evidence="1" id="KW-0472">Membrane</keyword>
<dbReference type="InParanoid" id="M4BM48"/>
<proteinExistence type="predicted"/>
<protein>
    <submittedName>
        <fullName evidence="2">Uncharacterized protein</fullName>
    </submittedName>
</protein>
<dbReference type="AlphaFoldDB" id="M4BM48"/>
<keyword evidence="1" id="KW-0812">Transmembrane</keyword>
<dbReference type="EMBL" id="JH598405">
    <property type="status" value="NOT_ANNOTATED_CDS"/>
    <property type="molecule type" value="Genomic_DNA"/>
</dbReference>
<dbReference type="EnsemblProtists" id="HpaT807483">
    <property type="protein sequence ID" value="HpaP807483"/>
    <property type="gene ID" value="HpaG807483"/>
</dbReference>
<reference evidence="3" key="1">
    <citation type="journal article" date="2010" name="Science">
        <title>Signatures of adaptation to obligate biotrophy in the Hyaloperonospora arabidopsidis genome.</title>
        <authorList>
            <person name="Baxter L."/>
            <person name="Tripathy S."/>
            <person name="Ishaque N."/>
            <person name="Boot N."/>
            <person name="Cabral A."/>
            <person name="Kemen E."/>
            <person name="Thines M."/>
            <person name="Ah-Fong A."/>
            <person name="Anderson R."/>
            <person name="Badejoko W."/>
            <person name="Bittner-Eddy P."/>
            <person name="Boore J.L."/>
            <person name="Chibucos M.C."/>
            <person name="Coates M."/>
            <person name="Dehal P."/>
            <person name="Delehaunty K."/>
            <person name="Dong S."/>
            <person name="Downton P."/>
            <person name="Dumas B."/>
            <person name="Fabro G."/>
            <person name="Fronick C."/>
            <person name="Fuerstenberg S.I."/>
            <person name="Fulton L."/>
            <person name="Gaulin E."/>
            <person name="Govers F."/>
            <person name="Hughes L."/>
            <person name="Humphray S."/>
            <person name="Jiang R.H."/>
            <person name="Judelson H."/>
            <person name="Kamoun S."/>
            <person name="Kyung K."/>
            <person name="Meijer H."/>
            <person name="Minx P."/>
            <person name="Morris P."/>
            <person name="Nelson J."/>
            <person name="Phuntumart V."/>
            <person name="Qutob D."/>
            <person name="Rehmany A."/>
            <person name="Rougon-Cardoso A."/>
            <person name="Ryden P."/>
            <person name="Torto-Alalibo T."/>
            <person name="Studholme D."/>
            <person name="Wang Y."/>
            <person name="Win J."/>
            <person name="Wood J."/>
            <person name="Clifton S.W."/>
            <person name="Rogers J."/>
            <person name="Van den Ackerveken G."/>
            <person name="Jones J.D."/>
            <person name="McDowell J.M."/>
            <person name="Beynon J."/>
            <person name="Tyler B.M."/>
        </authorList>
    </citation>
    <scope>NUCLEOTIDE SEQUENCE [LARGE SCALE GENOMIC DNA]</scope>
    <source>
        <strain evidence="3">Emoy2</strain>
    </source>
</reference>
<sequence>MLHFILIKLFMLDVSIVKKQIFCTKLEIVYGTIICPHLRLFLLEIRYLLLLAIVFHCAINTVMCLSALLFDMVCLNVLVCQWSAFPYSLGG</sequence>
<reference evidence="2" key="2">
    <citation type="submission" date="2015-06" db="UniProtKB">
        <authorList>
            <consortium name="EnsemblProtists"/>
        </authorList>
    </citation>
    <scope>IDENTIFICATION</scope>
    <source>
        <strain evidence="2">Emoy2</strain>
    </source>
</reference>
<dbReference type="HOGENOM" id="CLU_2431705_0_0_1"/>
<name>M4BM48_HYAAE</name>
<evidence type="ECO:0000313" key="2">
    <source>
        <dbReference type="EnsemblProtists" id="HpaP807483"/>
    </source>
</evidence>
<organism evidence="2 3">
    <name type="scientific">Hyaloperonospora arabidopsidis (strain Emoy2)</name>
    <name type="common">Downy mildew agent</name>
    <name type="synonym">Peronospora arabidopsidis</name>
    <dbReference type="NCBI Taxonomy" id="559515"/>
    <lineage>
        <taxon>Eukaryota</taxon>
        <taxon>Sar</taxon>
        <taxon>Stramenopiles</taxon>
        <taxon>Oomycota</taxon>
        <taxon>Peronosporomycetes</taxon>
        <taxon>Peronosporales</taxon>
        <taxon>Peronosporaceae</taxon>
        <taxon>Hyaloperonospora</taxon>
    </lineage>
</organism>
<keyword evidence="3" id="KW-1185">Reference proteome</keyword>
<evidence type="ECO:0000256" key="1">
    <source>
        <dbReference type="SAM" id="Phobius"/>
    </source>
</evidence>
<accession>M4BM48</accession>
<dbReference type="Proteomes" id="UP000011713">
    <property type="component" value="Unassembled WGS sequence"/>
</dbReference>
<dbReference type="VEuPathDB" id="FungiDB:HpaG807483"/>
<evidence type="ECO:0000313" key="3">
    <source>
        <dbReference type="Proteomes" id="UP000011713"/>
    </source>
</evidence>
<feature type="transmembrane region" description="Helical" evidence="1">
    <location>
        <begin position="47"/>
        <end position="70"/>
    </location>
</feature>